<accession>A0AAV1I6U9</accession>
<dbReference type="Gene3D" id="1.10.3450.20">
    <property type="match status" value="1"/>
</dbReference>
<dbReference type="EMBL" id="CAUYUE010000008">
    <property type="protein sequence ID" value="CAK0783076.1"/>
    <property type="molecule type" value="Genomic_DNA"/>
</dbReference>
<comment type="subcellular location">
    <subcellularLocation>
        <location evidence="7">Nucleus</location>
        <location evidence="7">Nuclear pore complex</location>
    </subcellularLocation>
    <subcellularLocation>
        <location evidence="7">Nucleus membrane</location>
    </subcellularLocation>
</comment>
<keyword evidence="1 7" id="KW-0813">Transport</keyword>
<evidence type="ECO:0000313" key="9">
    <source>
        <dbReference type="EMBL" id="CAK0783076.1"/>
    </source>
</evidence>
<sequence>MAMQMDGPSIPVSLLNLTEAGPFVNPLFGDASTPQMAGQRPGMNPIWSPGDRPGSAEQQGGLSMPPPPVDILSADAVPHGMQTEGDISDDAAFADVLADLMQDRLSSSEAIGRYAEVCEDNAARLREEAAAQQHRVVRALHLQEMAAALSSEAATWRLLWHLYGISDHSYPGGAGGPQLPGCAQAPTVAQQIARILEQDADVNRLARVVAWLEELAGAELDRAEAEAQAAGGSGAAFAAGEGAPRETAARLQQRSVLAQVQRLDARTLVSELDPDAPTRQGKAWSGGDAKAEERLMARLFRLLRCGRLEDARQLCHHVGQPWRAASLGSAGGLGLTPLGAAAEDADAAGGEAVAEQLSSETELGRGMLRALWRWASFQASERIGQSSAGTTHEAALYGVLSSNVQAVLPVCRDWGDSVWALSRSWLEALFDMRIRTSVPDASSPDDVLLAACSGSSVDGDVLKEGLAVGQGKWPPDRLMKNLPDGLSQLLSLAAQSCSAQSTKPLPLVPAQHQAVQQELILGEASEWRTLLVRVLPGLKQAVLGGLEDSGDSAGQLGPSRETGERQQGALRFAAHLALSLAAIGLVPPPHDMTAGVAYREMQDAVNMLLQQYLIELMDSGQHQLLPVYACHLRAEERREVYGLFFGMLTATQSIESCEEAFLAGAQWFEAWAGAGRGDVDAAEMTVIVQQVAEKSRWALAGGPASRAQSARWLWFATATLDLGAAHATQLLREFALCRGQGPARAAQALLALLPAELQDALAQGSFEEVPGITEELYSQLTELRAWMAYCYADRLYREWEELQETLMGDRQRQPSREEAAVLRQKGTAALDALLQIVTERVLDFIAPGSQPAQELLSFVLVIADELGPEGGEAYALGNAYGLLDPEAASAAAEALNEGLLAAMRPAAEPTQNQKPDFLGVQAEAHSAAQQVLPDGMLGEPLEGATEIAASCGLPDGLPSVARLLSDAVKGALPGIPRPLQVVNMVGSQAVQALLCQSVLYPRTLLRCTALREALISIGEPANTGSSIIELVSGSGAADSSHAGFARYFTPAELGQLLELERQAVVHAKGLEQ</sequence>
<keyword evidence="7" id="KW-0472">Membrane</keyword>
<dbReference type="GO" id="GO:0031965">
    <property type="term" value="C:nuclear membrane"/>
    <property type="evidence" value="ECO:0007669"/>
    <property type="project" value="UniProtKB-SubCell"/>
</dbReference>
<keyword evidence="4 7" id="KW-0811">Translocation</keyword>
<evidence type="ECO:0000256" key="3">
    <source>
        <dbReference type="ARBA" id="ARBA00022927"/>
    </source>
</evidence>
<dbReference type="Gene3D" id="1.20.190.50">
    <property type="match status" value="1"/>
</dbReference>
<keyword evidence="3" id="KW-0653">Protein transport</keyword>
<feature type="region of interest" description="Disordered" evidence="8">
    <location>
        <begin position="26"/>
        <end position="74"/>
    </location>
</feature>
<evidence type="ECO:0000313" key="10">
    <source>
        <dbReference type="Proteomes" id="UP001314263"/>
    </source>
</evidence>
<evidence type="ECO:0000256" key="7">
    <source>
        <dbReference type="RuleBase" id="RU365072"/>
    </source>
</evidence>
<evidence type="ECO:0000256" key="1">
    <source>
        <dbReference type="ARBA" id="ARBA00022448"/>
    </source>
</evidence>
<comment type="function">
    <text evidence="7">Functions as a component of the nuclear pore complex (NPC).</text>
</comment>
<evidence type="ECO:0000256" key="5">
    <source>
        <dbReference type="ARBA" id="ARBA00023132"/>
    </source>
</evidence>
<dbReference type="PANTHER" id="PTHR13003:SF2">
    <property type="entry name" value="NUCLEAR PORE COMPLEX PROTEIN NUP107"/>
    <property type="match status" value="1"/>
</dbReference>
<comment type="similarity">
    <text evidence="7">Belongs to the nucleoporin Nup84/Nup107 family.</text>
</comment>
<gene>
    <name evidence="9" type="ORF">CVIRNUC_006271</name>
</gene>
<dbReference type="GO" id="GO:0006406">
    <property type="term" value="P:mRNA export from nucleus"/>
    <property type="evidence" value="ECO:0007669"/>
    <property type="project" value="TreeGrafter"/>
</dbReference>
<proteinExistence type="inferred from homology"/>
<keyword evidence="5 7" id="KW-0906">Nuclear pore complex</keyword>
<dbReference type="GO" id="GO:0017056">
    <property type="term" value="F:structural constituent of nuclear pore"/>
    <property type="evidence" value="ECO:0007669"/>
    <property type="project" value="UniProtKB-UniRule"/>
</dbReference>
<keyword evidence="6 7" id="KW-0539">Nucleus</keyword>
<protein>
    <recommendedName>
        <fullName evidence="7">Nuclear pore complex protein</fullName>
    </recommendedName>
</protein>
<name>A0AAV1I6U9_9CHLO</name>
<comment type="caution">
    <text evidence="9">The sequence shown here is derived from an EMBL/GenBank/DDBJ whole genome shotgun (WGS) entry which is preliminary data.</text>
</comment>
<keyword evidence="10" id="KW-1185">Reference proteome</keyword>
<keyword evidence="2" id="KW-0509">mRNA transport</keyword>
<dbReference type="Proteomes" id="UP001314263">
    <property type="component" value="Unassembled WGS sequence"/>
</dbReference>
<comment type="subunit">
    <text evidence="7">Part of the nuclear pore complex (NPC).</text>
</comment>
<evidence type="ECO:0000256" key="2">
    <source>
        <dbReference type="ARBA" id="ARBA00022816"/>
    </source>
</evidence>
<dbReference type="Pfam" id="PF04121">
    <property type="entry name" value="Nup84_Nup100"/>
    <property type="match status" value="1"/>
</dbReference>
<evidence type="ECO:0000256" key="6">
    <source>
        <dbReference type="ARBA" id="ARBA00023242"/>
    </source>
</evidence>
<dbReference type="PANTHER" id="PTHR13003">
    <property type="entry name" value="NUP107-RELATED"/>
    <property type="match status" value="1"/>
</dbReference>
<evidence type="ECO:0000256" key="8">
    <source>
        <dbReference type="SAM" id="MobiDB-lite"/>
    </source>
</evidence>
<dbReference type="GO" id="GO:0031080">
    <property type="term" value="C:nuclear pore outer ring"/>
    <property type="evidence" value="ECO:0007669"/>
    <property type="project" value="TreeGrafter"/>
</dbReference>
<dbReference type="InterPro" id="IPR007252">
    <property type="entry name" value="Nup84/Nup107"/>
</dbReference>
<evidence type="ECO:0000256" key="4">
    <source>
        <dbReference type="ARBA" id="ARBA00023010"/>
    </source>
</evidence>
<dbReference type="GO" id="GO:0006606">
    <property type="term" value="P:protein import into nucleus"/>
    <property type="evidence" value="ECO:0007669"/>
    <property type="project" value="TreeGrafter"/>
</dbReference>
<dbReference type="GO" id="GO:0000973">
    <property type="term" value="P:post-transcriptional tethering of RNA polymerase II gene DNA at nuclear periphery"/>
    <property type="evidence" value="ECO:0007669"/>
    <property type="project" value="TreeGrafter"/>
</dbReference>
<dbReference type="AlphaFoldDB" id="A0AAV1I6U9"/>
<reference evidence="9 10" key="1">
    <citation type="submission" date="2023-10" db="EMBL/GenBank/DDBJ databases">
        <authorList>
            <person name="Maclean D."/>
            <person name="Macfadyen A."/>
        </authorList>
    </citation>
    <scope>NUCLEOTIDE SEQUENCE [LARGE SCALE GENOMIC DNA]</scope>
</reference>
<organism evidence="9 10">
    <name type="scientific">Coccomyxa viridis</name>
    <dbReference type="NCBI Taxonomy" id="1274662"/>
    <lineage>
        <taxon>Eukaryota</taxon>
        <taxon>Viridiplantae</taxon>
        <taxon>Chlorophyta</taxon>
        <taxon>core chlorophytes</taxon>
        <taxon>Trebouxiophyceae</taxon>
        <taxon>Trebouxiophyceae incertae sedis</taxon>
        <taxon>Coccomyxaceae</taxon>
        <taxon>Coccomyxa</taxon>
    </lineage>
</organism>